<keyword evidence="6 12" id="KW-0413">Isomerase</keyword>
<dbReference type="PANTHER" id="PTHR42785">
    <property type="entry name" value="DNA TOPOISOMERASE, TYPE IA, CORE"/>
    <property type="match status" value="1"/>
</dbReference>
<dbReference type="Gene3D" id="2.60.510.20">
    <property type="match status" value="1"/>
</dbReference>
<evidence type="ECO:0000256" key="8">
    <source>
        <dbReference type="ARBA" id="ARBA00031985"/>
    </source>
</evidence>
<dbReference type="GO" id="GO:0006265">
    <property type="term" value="P:DNA topological change"/>
    <property type="evidence" value="ECO:0007669"/>
    <property type="project" value="InterPro"/>
</dbReference>
<dbReference type="GO" id="GO:0003917">
    <property type="term" value="F:DNA topoisomerase type I (single strand cut, ATP-independent) activity"/>
    <property type="evidence" value="ECO:0007669"/>
    <property type="project" value="UniProtKB-EC"/>
</dbReference>
<comment type="caution">
    <text evidence="12">The sequence shown here is derived from an EMBL/GenBank/DDBJ whole genome shotgun (WGS) entry which is preliminary data.</text>
</comment>
<protein>
    <recommendedName>
        <fullName evidence="3">DNA topoisomerase</fullName>
        <ecNumber evidence="3">5.6.2.1</ecNumber>
    </recommendedName>
    <alternativeName>
        <fullName evidence="10">Omega-protein</fullName>
    </alternativeName>
    <alternativeName>
        <fullName evidence="9">Relaxing enzyme</fullName>
    </alternativeName>
    <alternativeName>
        <fullName evidence="7">Swivelase</fullName>
    </alternativeName>
    <alternativeName>
        <fullName evidence="8">Untwisting enzyme</fullName>
    </alternativeName>
</protein>
<keyword evidence="4" id="KW-0799">Topoisomerase</keyword>
<evidence type="ECO:0000256" key="6">
    <source>
        <dbReference type="ARBA" id="ARBA00023235"/>
    </source>
</evidence>
<accession>A0AB73H2C6</accession>
<dbReference type="InterPro" id="IPR000380">
    <property type="entry name" value="Topo_IA"/>
</dbReference>
<dbReference type="InterPro" id="IPR023405">
    <property type="entry name" value="Topo_IA_core_domain"/>
</dbReference>
<dbReference type="InterPro" id="IPR006171">
    <property type="entry name" value="TOPRIM_dom"/>
</dbReference>
<gene>
    <name evidence="12" type="ORF">FHR65_003893</name>
</gene>
<dbReference type="SUPFAM" id="SSF56712">
    <property type="entry name" value="Prokaryotic type I DNA topoisomerase"/>
    <property type="match status" value="1"/>
</dbReference>
<comment type="catalytic activity">
    <reaction evidence="1">
        <text>ATP-independent breakage of single-stranded DNA, followed by passage and rejoining.</text>
        <dbReference type="EC" id="5.6.2.1"/>
    </reaction>
</comment>
<comment type="similarity">
    <text evidence="2">Belongs to the type IA topoisomerase family.</text>
</comment>
<dbReference type="Gene3D" id="3.40.50.140">
    <property type="match status" value="1"/>
</dbReference>
<dbReference type="InterPro" id="IPR013824">
    <property type="entry name" value="Topo_IA_cen_sub1"/>
</dbReference>
<proteinExistence type="inferred from homology"/>
<dbReference type="PANTHER" id="PTHR42785:SF1">
    <property type="entry name" value="DNA TOPOISOMERASE"/>
    <property type="match status" value="1"/>
</dbReference>
<dbReference type="Proteomes" id="UP000528595">
    <property type="component" value="Unassembled WGS sequence"/>
</dbReference>
<keyword evidence="5" id="KW-0238">DNA-binding</keyword>
<evidence type="ECO:0000256" key="9">
    <source>
        <dbReference type="ARBA" id="ARBA00032235"/>
    </source>
</evidence>
<dbReference type="Gene3D" id="1.10.460.10">
    <property type="entry name" value="Topoisomerase I, domain 2"/>
    <property type="match status" value="1"/>
</dbReference>
<name>A0AB73H2C6_9XANT</name>
<organism evidence="12">
    <name type="scientific">Xanthomonas arboricola</name>
    <dbReference type="NCBI Taxonomy" id="56448"/>
    <lineage>
        <taxon>Bacteria</taxon>
        <taxon>Pseudomonadati</taxon>
        <taxon>Pseudomonadota</taxon>
        <taxon>Gammaproteobacteria</taxon>
        <taxon>Lysobacterales</taxon>
        <taxon>Lysobacteraceae</taxon>
        <taxon>Xanthomonas</taxon>
    </lineage>
</organism>
<dbReference type="GO" id="GO:0003677">
    <property type="term" value="F:DNA binding"/>
    <property type="evidence" value="ECO:0007669"/>
    <property type="project" value="UniProtKB-KW"/>
</dbReference>
<dbReference type="PROSITE" id="PS50880">
    <property type="entry name" value="TOPRIM"/>
    <property type="match status" value="1"/>
</dbReference>
<feature type="domain" description="Toprim" evidence="11">
    <location>
        <begin position="2"/>
        <end position="121"/>
    </location>
</feature>
<dbReference type="Gene3D" id="1.10.290.10">
    <property type="entry name" value="Topoisomerase I, domain 4"/>
    <property type="match status" value="1"/>
</dbReference>
<dbReference type="RefSeq" id="WP_184578728.1">
    <property type="nucleotide sequence ID" value="NZ_JACIIQ010000022.1"/>
</dbReference>
<dbReference type="InterPro" id="IPR003601">
    <property type="entry name" value="Topo_IA_2"/>
</dbReference>
<dbReference type="InterPro" id="IPR013497">
    <property type="entry name" value="Topo_IA_cen"/>
</dbReference>
<dbReference type="Pfam" id="PF01751">
    <property type="entry name" value="Toprim"/>
    <property type="match status" value="1"/>
</dbReference>
<dbReference type="SMART" id="SM00436">
    <property type="entry name" value="TOP1Bc"/>
    <property type="match status" value="1"/>
</dbReference>
<evidence type="ECO:0000256" key="3">
    <source>
        <dbReference type="ARBA" id="ARBA00012891"/>
    </source>
</evidence>
<evidence type="ECO:0000256" key="7">
    <source>
        <dbReference type="ARBA" id="ARBA00030003"/>
    </source>
</evidence>
<dbReference type="AlphaFoldDB" id="A0AB73H2C6"/>
<evidence type="ECO:0000256" key="10">
    <source>
        <dbReference type="ARBA" id="ARBA00032877"/>
    </source>
</evidence>
<dbReference type="PRINTS" id="PR00417">
    <property type="entry name" value="PRTPISMRASEI"/>
</dbReference>
<dbReference type="InterPro" id="IPR003602">
    <property type="entry name" value="Topo_IA_DNA-bd_dom"/>
</dbReference>
<dbReference type="EC" id="5.6.2.1" evidence="3"/>
<evidence type="ECO:0000256" key="2">
    <source>
        <dbReference type="ARBA" id="ARBA00009446"/>
    </source>
</evidence>
<reference evidence="12" key="1">
    <citation type="submission" date="2020-08" db="EMBL/GenBank/DDBJ databases">
        <title>Studying the diversity of plant-associated saprophytic bacteria and their role in host health and plant-pathogen interactions.</title>
        <authorList>
            <person name="Potnis N."/>
        </authorList>
    </citation>
    <scope>NUCLEOTIDE SEQUENCE</scope>
    <source>
        <strain evidence="12">F21</strain>
    </source>
</reference>
<evidence type="ECO:0000256" key="4">
    <source>
        <dbReference type="ARBA" id="ARBA00023029"/>
    </source>
</evidence>
<sequence length="544" mass="57539">MKDLFVIEASGKIKALASSLRSLGLDAEVVATLGHLYENPRTLTPLGVELSGDGSFVETHRQTGKPAARAFLERAIGAARRVIVATDIDQEGHAIGNDVADLVMKLRPGLPILRMQAAALDRTSVADGLRRMSPWTPEEGYAGIGRRIADRLIGAYCSDRGNGIFVGRVQTALLSLCLNGEVRRRVATMSIPAADGGRPFVLSLEAPSHVSEDVLRSLPDALGPAAVTGVEPSRLAKPLSGGEALLQMEAELGLSIADAADLLQDLYESGELTYPRTGMQAYTGLGAESIQRLASVRGVIAFRRDALPVLGMGEGPHESLRALDERLQLQKPLQLRGTVAEQVLALVGRRSVESGVPAQVQFGRVAQIPHWAGNVSLTRAVSGARVPWAGRHADVVHVRERSPEGALVAAMIQHGIARPSTYAAHAVRMAGSGLIDTRMRPTQAGLKVLAAAPAGLKDYAKAPDVERRLDSATSVRDAVLSVLDVLDVGSIAVRVPSGAAAQGSMEVMPESRGGPDQGDLHEAVPANAPEIEEEADEPVYRFGI</sequence>
<dbReference type="EMBL" id="JACIIQ010000022">
    <property type="protein sequence ID" value="MBB5672295.1"/>
    <property type="molecule type" value="Genomic_DNA"/>
</dbReference>
<evidence type="ECO:0000259" key="11">
    <source>
        <dbReference type="PROSITE" id="PS50880"/>
    </source>
</evidence>
<dbReference type="SMART" id="SM00437">
    <property type="entry name" value="TOP1Ac"/>
    <property type="match status" value="1"/>
</dbReference>
<dbReference type="InterPro" id="IPR013826">
    <property type="entry name" value="Topo_IA_cen_sub3"/>
</dbReference>
<evidence type="ECO:0000256" key="1">
    <source>
        <dbReference type="ARBA" id="ARBA00000213"/>
    </source>
</evidence>
<evidence type="ECO:0000313" key="12">
    <source>
        <dbReference type="EMBL" id="MBB5672295.1"/>
    </source>
</evidence>
<evidence type="ECO:0000256" key="5">
    <source>
        <dbReference type="ARBA" id="ARBA00023125"/>
    </source>
</evidence>